<feature type="compositionally biased region" description="Basic and acidic residues" evidence="2">
    <location>
        <begin position="1"/>
        <end position="23"/>
    </location>
</feature>
<keyword evidence="4" id="KW-1185">Reference proteome</keyword>
<gene>
    <name evidence="3" type="ORF">ACFO9K_21655</name>
</gene>
<dbReference type="RefSeq" id="WP_254270516.1">
    <property type="nucleotide sequence ID" value="NZ_CP100402.1"/>
</dbReference>
<dbReference type="Gene3D" id="2.130.10.10">
    <property type="entry name" value="YVTN repeat-like/Quinoprotein amine dehydrogenase"/>
    <property type="match status" value="2"/>
</dbReference>
<dbReference type="NCBIfam" id="TIGR02276">
    <property type="entry name" value="beta_rpt_yvtn"/>
    <property type="match status" value="1"/>
</dbReference>
<dbReference type="PANTHER" id="PTHR47197:SF3">
    <property type="entry name" value="DIHYDRO-HEME D1 DEHYDROGENASE"/>
    <property type="match status" value="1"/>
</dbReference>
<dbReference type="PROSITE" id="PS51318">
    <property type="entry name" value="TAT"/>
    <property type="match status" value="1"/>
</dbReference>
<feature type="region of interest" description="Disordered" evidence="2">
    <location>
        <begin position="274"/>
        <end position="298"/>
    </location>
</feature>
<dbReference type="InterPro" id="IPR015943">
    <property type="entry name" value="WD40/YVTN_repeat-like_dom_sf"/>
</dbReference>
<dbReference type="GeneID" id="73047588"/>
<evidence type="ECO:0000313" key="3">
    <source>
        <dbReference type="EMBL" id="MFC4826859.1"/>
    </source>
</evidence>
<feature type="compositionally biased region" description="Basic and acidic residues" evidence="2">
    <location>
        <begin position="281"/>
        <end position="292"/>
    </location>
</feature>
<feature type="region of interest" description="Disordered" evidence="2">
    <location>
        <begin position="174"/>
        <end position="195"/>
    </location>
</feature>
<proteinExistence type="predicted"/>
<evidence type="ECO:0000313" key="4">
    <source>
        <dbReference type="Proteomes" id="UP001595945"/>
    </source>
</evidence>
<protein>
    <submittedName>
        <fullName evidence="3">YncE family protein</fullName>
    </submittedName>
</protein>
<dbReference type="InterPro" id="IPR011045">
    <property type="entry name" value="N2O_reductase_N"/>
</dbReference>
<feature type="region of interest" description="Disordered" evidence="2">
    <location>
        <begin position="1"/>
        <end position="25"/>
    </location>
</feature>
<reference evidence="3 4" key="1">
    <citation type="journal article" date="2019" name="Int. J. Syst. Evol. Microbiol.">
        <title>The Global Catalogue of Microorganisms (GCM) 10K type strain sequencing project: providing services to taxonomists for standard genome sequencing and annotation.</title>
        <authorList>
            <consortium name="The Broad Institute Genomics Platform"/>
            <consortium name="The Broad Institute Genome Sequencing Center for Infectious Disease"/>
            <person name="Wu L."/>
            <person name="Ma J."/>
        </authorList>
    </citation>
    <scope>NUCLEOTIDE SEQUENCE [LARGE SCALE GENOMIC DNA]</scope>
    <source>
        <strain evidence="3 4">XZYJ18</strain>
    </source>
</reference>
<accession>A0ABD5Q8M1</accession>
<comment type="caution">
    <text evidence="3">The sequence shown here is derived from an EMBL/GenBank/DDBJ whole genome shotgun (WGS) entry which is preliminary data.</text>
</comment>
<sequence>MTDNSERAHLYPNRDRQSRETGVSRRRLLSGSVAAGTAVTAGCAGSSSGPAETDTRDGTVFVFNTGEKTVGIIDTANNEVVATPHVGVTASFPSNQFAPTLTDAPTDPLWLNVDRGVRAVEVGSLSEVAAVETGSGANWQELTPDGSHLVVSAREPAHTQYRIDADPASESFGEVTGELDRTDEGGRGDRDGPGPCDVTIHPDGEYAYVPDIFGDTLSVIDVEAFELATQVSVAPTGEADAARPWMGTAAWNGDVMLVEHDEGATGTESIWDVSDPASPTERVRLTSDDGLGKRPLTSEIGPDSRTGYVFTPGSNDVTVLDIDAGTVTNRIDLGGSAFVGTWGPDREQLYVPVQTSDEVKVIDHPSGDVTATIPVGSKPYGATAATVRPEEDAVGNLLGTMATLGVELSEAGTTYCIGNCACGHRL</sequence>
<dbReference type="Proteomes" id="UP001595945">
    <property type="component" value="Unassembled WGS sequence"/>
</dbReference>
<evidence type="ECO:0000256" key="2">
    <source>
        <dbReference type="SAM" id="MobiDB-lite"/>
    </source>
</evidence>
<dbReference type="InterPro" id="IPR011964">
    <property type="entry name" value="YVTN_b-propeller_repeat"/>
</dbReference>
<dbReference type="InterPro" id="IPR051200">
    <property type="entry name" value="Host-pathogen_enzymatic-act"/>
</dbReference>
<organism evidence="3 4">
    <name type="scientific">Halorussus aquaticus</name>
    <dbReference type="NCBI Taxonomy" id="2953748"/>
    <lineage>
        <taxon>Archaea</taxon>
        <taxon>Methanobacteriati</taxon>
        <taxon>Methanobacteriota</taxon>
        <taxon>Stenosarchaea group</taxon>
        <taxon>Halobacteria</taxon>
        <taxon>Halobacteriales</taxon>
        <taxon>Haladaptataceae</taxon>
        <taxon>Halorussus</taxon>
    </lineage>
</organism>
<feature type="compositionally biased region" description="Basic and acidic residues" evidence="2">
    <location>
        <begin position="178"/>
        <end position="192"/>
    </location>
</feature>
<name>A0ABD5Q8M1_9EURY</name>
<comment type="cofactor">
    <cofactor evidence="1">
        <name>Cu cation</name>
        <dbReference type="ChEBI" id="CHEBI:23378"/>
    </cofactor>
</comment>
<dbReference type="SUPFAM" id="SSF50974">
    <property type="entry name" value="Nitrous oxide reductase, N-terminal domain"/>
    <property type="match status" value="1"/>
</dbReference>
<dbReference type="AlphaFoldDB" id="A0ABD5Q8M1"/>
<dbReference type="EMBL" id="JBHSHT010000004">
    <property type="protein sequence ID" value="MFC4826859.1"/>
    <property type="molecule type" value="Genomic_DNA"/>
</dbReference>
<evidence type="ECO:0000256" key="1">
    <source>
        <dbReference type="ARBA" id="ARBA00001935"/>
    </source>
</evidence>
<dbReference type="PANTHER" id="PTHR47197">
    <property type="entry name" value="PROTEIN NIRF"/>
    <property type="match status" value="1"/>
</dbReference>
<dbReference type="InterPro" id="IPR006311">
    <property type="entry name" value="TAT_signal"/>
</dbReference>